<proteinExistence type="predicted"/>
<dbReference type="InterPro" id="IPR011992">
    <property type="entry name" value="EF-hand-dom_pair"/>
</dbReference>
<gene>
    <name evidence="9" type="ORF">QTO34_005084</name>
</gene>
<dbReference type="Pfam" id="PF00036">
    <property type="entry name" value="EF-hand_1"/>
    <property type="match status" value="1"/>
</dbReference>
<dbReference type="InterPro" id="IPR014837">
    <property type="entry name" value="EF-hand_Ca_insen"/>
</dbReference>
<dbReference type="Proteomes" id="UP001177744">
    <property type="component" value="Unassembled WGS sequence"/>
</dbReference>
<name>A0AA40HMS0_CNENI</name>
<evidence type="ECO:0000259" key="8">
    <source>
        <dbReference type="PROSITE" id="PS50222"/>
    </source>
</evidence>
<dbReference type="Pfam" id="PF00435">
    <property type="entry name" value="Spectrin"/>
    <property type="match status" value="1"/>
</dbReference>
<dbReference type="AlphaFoldDB" id="A0AA40HMS0"/>
<organism evidence="9 10">
    <name type="scientific">Cnephaeus nilssonii</name>
    <name type="common">Northern bat</name>
    <name type="synonym">Eptesicus nilssonii</name>
    <dbReference type="NCBI Taxonomy" id="3371016"/>
    <lineage>
        <taxon>Eukaryota</taxon>
        <taxon>Metazoa</taxon>
        <taxon>Chordata</taxon>
        <taxon>Craniata</taxon>
        <taxon>Vertebrata</taxon>
        <taxon>Euteleostomi</taxon>
        <taxon>Mammalia</taxon>
        <taxon>Eutheria</taxon>
        <taxon>Laurasiatheria</taxon>
        <taxon>Chiroptera</taxon>
        <taxon>Yangochiroptera</taxon>
        <taxon>Vespertilionidae</taxon>
        <taxon>Cnephaeus</taxon>
    </lineage>
</organism>
<evidence type="ECO:0000256" key="4">
    <source>
        <dbReference type="ARBA" id="ARBA00023203"/>
    </source>
</evidence>
<dbReference type="InterPro" id="IPR018247">
    <property type="entry name" value="EF_Hand_1_Ca_BS"/>
</dbReference>
<comment type="subunit">
    <text evidence="6">Like erythrocyte spectrin, the spectrin-like proteins are capable of forming dimers which can further associate to tetramers. Interacts (via C-terminal spectrin repeats) with TRPC4. Interacts with CALM and EMD. Interacts with isoform 1 of ACP1. Identified in a complex with ACTN4, CASK, IQGAP1, MAGI2, NPHS1 and SPTBN1. Interacts with SHANK3 (via ANK repeats). Interacts with CLN3; this interaction regulates the fodrin localization at the plasma membrane.</text>
</comment>
<dbReference type="SUPFAM" id="SSF47473">
    <property type="entry name" value="EF-hand"/>
    <property type="match status" value="1"/>
</dbReference>
<dbReference type="InterPro" id="IPR002017">
    <property type="entry name" value="Spectrin_repeat"/>
</dbReference>
<accession>A0AA40HMS0</accession>
<dbReference type="Gene3D" id="1.10.238.10">
    <property type="entry name" value="EF-hand"/>
    <property type="match status" value="2"/>
</dbReference>
<keyword evidence="4" id="KW-0009">Actin-binding</keyword>
<feature type="domain" description="EF-hand" evidence="8">
    <location>
        <begin position="173"/>
        <end position="208"/>
    </location>
</feature>
<keyword evidence="10" id="KW-1185">Reference proteome</keyword>
<evidence type="ECO:0000256" key="5">
    <source>
        <dbReference type="ARBA" id="ARBA00055800"/>
    </source>
</evidence>
<dbReference type="PROSITE" id="PS50222">
    <property type="entry name" value="EF_HAND_2"/>
    <property type="match status" value="1"/>
</dbReference>
<dbReference type="CDD" id="cd00051">
    <property type="entry name" value="EFh"/>
    <property type="match status" value="1"/>
</dbReference>
<dbReference type="SUPFAM" id="SSF46966">
    <property type="entry name" value="Spectrin repeat"/>
    <property type="match status" value="1"/>
</dbReference>
<dbReference type="EMBL" id="JAULJE010000015">
    <property type="protein sequence ID" value="KAK1334084.1"/>
    <property type="molecule type" value="Genomic_DNA"/>
</dbReference>
<dbReference type="GO" id="GO:0003779">
    <property type="term" value="F:actin binding"/>
    <property type="evidence" value="ECO:0007669"/>
    <property type="project" value="UniProtKB-KW"/>
</dbReference>
<dbReference type="InterPro" id="IPR002048">
    <property type="entry name" value="EF_hand_dom"/>
</dbReference>
<dbReference type="Gene3D" id="1.20.58.60">
    <property type="match status" value="1"/>
</dbReference>
<evidence type="ECO:0000256" key="6">
    <source>
        <dbReference type="ARBA" id="ARBA00066202"/>
    </source>
</evidence>
<feature type="coiled-coil region" evidence="7">
    <location>
        <begin position="1"/>
        <end position="33"/>
    </location>
</feature>
<reference evidence="9" key="1">
    <citation type="submission" date="2023-06" db="EMBL/GenBank/DDBJ databases">
        <title>Reference genome for the Northern bat (Eptesicus nilssonii), a most northern bat species.</title>
        <authorList>
            <person name="Laine V.N."/>
            <person name="Pulliainen A.T."/>
            <person name="Lilley T.M."/>
        </authorList>
    </citation>
    <scope>NUCLEOTIDE SEQUENCE</scope>
    <source>
        <strain evidence="9">BLF_Eptnil</strain>
        <tissue evidence="9">Kidney</tissue>
    </source>
</reference>
<evidence type="ECO:0000313" key="9">
    <source>
        <dbReference type="EMBL" id="KAK1334084.1"/>
    </source>
</evidence>
<keyword evidence="7" id="KW-0175">Coiled coil</keyword>
<evidence type="ECO:0000256" key="3">
    <source>
        <dbReference type="ARBA" id="ARBA00022837"/>
    </source>
</evidence>
<evidence type="ECO:0000256" key="2">
    <source>
        <dbReference type="ARBA" id="ARBA00022737"/>
    </source>
</evidence>
<keyword evidence="2" id="KW-0677">Repeat</keyword>
<dbReference type="SMART" id="SM00054">
    <property type="entry name" value="EFh"/>
    <property type="match status" value="1"/>
</dbReference>
<keyword evidence="1" id="KW-0479">Metal-binding</keyword>
<dbReference type="Pfam" id="PF08726">
    <property type="entry name" value="EFhand_Ca_insen"/>
    <property type="match status" value="1"/>
</dbReference>
<dbReference type="PANTHER" id="PTHR11915">
    <property type="entry name" value="SPECTRIN/FILAMIN RELATED CYTOSKELETAL PROTEIN"/>
    <property type="match status" value="1"/>
</dbReference>
<protein>
    <recommendedName>
        <fullName evidence="8">EF-hand domain-containing protein</fullName>
    </recommendedName>
</protein>
<dbReference type="FunFam" id="1.10.238.10:FF:000020">
    <property type="entry name" value="spectrin alpha chain, non-erythrocytic 1"/>
    <property type="match status" value="1"/>
</dbReference>
<dbReference type="PROSITE" id="PS00018">
    <property type="entry name" value="EF_HAND_1"/>
    <property type="match status" value="1"/>
</dbReference>
<evidence type="ECO:0000256" key="1">
    <source>
        <dbReference type="ARBA" id="ARBA00022723"/>
    </source>
</evidence>
<sequence length="349" mass="40483">MEALEETWRNLQKIIKERELELQKEQRRQEENDKLRQEFAQHANAFHQWIQETRTYLLDGIAYRRVIRVYQYEVGDDLSGRSCMVEESGTLESQLEATKRKHQEIRAMRSQLKKIEDLGAAMEEALILDNKYTEHSTVGLAQQWDQLDQLGMRMQHNLEQQIQARNTTGVTEEALKEFSMMFKHFDKDKSGRLNHQEFKSCLRSLGYDLPMVEEGEPDPEFEAILGHCGSKQVSLREAVGLALPTPPSCSLHLPPPPPRDGHVSLQEYMAFMISRETENVKSSEEIESAFRALSSEGKPYVTKEELYQNLTREQADYCVSHMKPYVDGKGRELPTAFDYVEFTRSLFVN</sequence>
<dbReference type="GO" id="GO:0005509">
    <property type="term" value="F:calcium ion binding"/>
    <property type="evidence" value="ECO:0007669"/>
    <property type="project" value="InterPro"/>
</dbReference>
<evidence type="ECO:0000256" key="7">
    <source>
        <dbReference type="SAM" id="Coils"/>
    </source>
</evidence>
<dbReference type="SMART" id="SM01184">
    <property type="entry name" value="efhand_Ca_insen"/>
    <property type="match status" value="1"/>
</dbReference>
<dbReference type="FunFam" id="1.20.58.60:FF:000078">
    <property type="entry name" value="Spectrin alpha chain, non-erythrocytic 1"/>
    <property type="match status" value="1"/>
</dbReference>
<comment type="caution">
    <text evidence="9">The sequence shown here is derived from an EMBL/GenBank/DDBJ whole genome shotgun (WGS) entry which is preliminary data.</text>
</comment>
<evidence type="ECO:0000313" key="10">
    <source>
        <dbReference type="Proteomes" id="UP001177744"/>
    </source>
</evidence>
<dbReference type="FunFam" id="1.10.238.10:FF:000032">
    <property type="entry name" value="Spectrin alpha chain, non-erythrocytic 1"/>
    <property type="match status" value="1"/>
</dbReference>
<keyword evidence="3" id="KW-0106">Calcium</keyword>
<comment type="function">
    <text evidence="5">Fodrin, which seems to be involved in secretion, interacts with calmodulin in a calcium-dependent manner and is thus candidate for the calcium-dependent movement of the cytoskeleton at the membrane.</text>
</comment>